<feature type="compositionally biased region" description="Pro residues" evidence="1">
    <location>
        <begin position="664"/>
        <end position="676"/>
    </location>
</feature>
<evidence type="ECO:0000313" key="4">
    <source>
        <dbReference type="EMBL" id="KAL2282186.1"/>
    </source>
</evidence>
<feature type="compositionally biased region" description="Acidic residues" evidence="1">
    <location>
        <begin position="133"/>
        <end position="145"/>
    </location>
</feature>
<dbReference type="InterPro" id="IPR056336">
    <property type="entry name" value="YVC1_C"/>
</dbReference>
<evidence type="ECO:0000313" key="5">
    <source>
        <dbReference type="Proteomes" id="UP001600888"/>
    </source>
</evidence>
<keyword evidence="2" id="KW-0812">Transmembrane</keyword>
<evidence type="ECO:0000256" key="1">
    <source>
        <dbReference type="SAM" id="MobiDB-lite"/>
    </source>
</evidence>
<feature type="compositionally biased region" description="Low complexity" evidence="1">
    <location>
        <begin position="588"/>
        <end position="607"/>
    </location>
</feature>
<dbReference type="InterPro" id="IPR052971">
    <property type="entry name" value="TRP_calcium_channel"/>
</dbReference>
<feature type="compositionally biased region" description="Low complexity" evidence="1">
    <location>
        <begin position="650"/>
        <end position="663"/>
    </location>
</feature>
<keyword evidence="2" id="KW-0472">Membrane</keyword>
<feature type="transmembrane region" description="Helical" evidence="2">
    <location>
        <begin position="287"/>
        <end position="304"/>
    </location>
</feature>
<comment type="caution">
    <text evidence="4">The sequence shown here is derived from an EMBL/GenBank/DDBJ whole genome shotgun (WGS) entry which is preliminary data.</text>
</comment>
<feature type="compositionally biased region" description="Polar residues" evidence="1">
    <location>
        <begin position="172"/>
        <end position="183"/>
    </location>
</feature>
<organism evidence="4 5">
    <name type="scientific">Diaporthe vaccinii</name>
    <dbReference type="NCBI Taxonomy" id="105482"/>
    <lineage>
        <taxon>Eukaryota</taxon>
        <taxon>Fungi</taxon>
        <taxon>Dikarya</taxon>
        <taxon>Ascomycota</taxon>
        <taxon>Pezizomycotina</taxon>
        <taxon>Sordariomycetes</taxon>
        <taxon>Sordariomycetidae</taxon>
        <taxon>Diaporthales</taxon>
        <taxon>Diaporthaceae</taxon>
        <taxon>Diaporthe</taxon>
        <taxon>Diaporthe eres species complex</taxon>
    </lineage>
</organism>
<reference evidence="4 5" key="1">
    <citation type="submission" date="2024-03" db="EMBL/GenBank/DDBJ databases">
        <title>A high-quality draft genome sequence of Diaporthe vaccinii, a causative agent of upright dieback and viscid rot disease in cranberry plants.</title>
        <authorList>
            <person name="Sarrasin M."/>
            <person name="Lang B.F."/>
            <person name="Burger G."/>
        </authorList>
    </citation>
    <scope>NUCLEOTIDE SEQUENCE [LARGE SCALE GENOMIC DNA]</scope>
    <source>
        <strain evidence="4 5">IS7</strain>
    </source>
</reference>
<dbReference type="PANTHER" id="PTHR35859:SF5">
    <property type="entry name" value="ION TRANSPORT DOMAIN-CONTAINING PROTEIN"/>
    <property type="match status" value="1"/>
</dbReference>
<dbReference type="EMBL" id="JBAWTH010000051">
    <property type="protein sequence ID" value="KAL2282186.1"/>
    <property type="molecule type" value="Genomic_DNA"/>
</dbReference>
<protein>
    <recommendedName>
        <fullName evidence="3">Calcium channel YVC1-like C-terminal transmembrane domain-containing protein</fullName>
    </recommendedName>
</protein>
<feature type="domain" description="Calcium channel YVC1-like C-terminal transmembrane" evidence="3">
    <location>
        <begin position="269"/>
        <end position="559"/>
    </location>
</feature>
<evidence type="ECO:0000259" key="3">
    <source>
        <dbReference type="Pfam" id="PF23317"/>
    </source>
</evidence>
<feature type="region of interest" description="Disordered" evidence="1">
    <location>
        <begin position="133"/>
        <end position="183"/>
    </location>
</feature>
<gene>
    <name evidence="4" type="ORF">FJTKL_11014</name>
</gene>
<dbReference type="Proteomes" id="UP001600888">
    <property type="component" value="Unassembled WGS sequence"/>
</dbReference>
<dbReference type="PANTHER" id="PTHR35859">
    <property type="entry name" value="NONSELECTIVE CATION CHANNEL PROTEIN"/>
    <property type="match status" value="1"/>
</dbReference>
<keyword evidence="5" id="KW-1185">Reference proteome</keyword>
<feature type="transmembrane region" description="Helical" evidence="2">
    <location>
        <begin position="324"/>
        <end position="343"/>
    </location>
</feature>
<evidence type="ECO:0000256" key="2">
    <source>
        <dbReference type="SAM" id="Phobius"/>
    </source>
</evidence>
<accession>A0ABR4EIB0</accession>
<feature type="transmembrane region" description="Helical" evidence="2">
    <location>
        <begin position="395"/>
        <end position="416"/>
    </location>
</feature>
<feature type="transmembrane region" description="Helical" evidence="2">
    <location>
        <begin position="355"/>
        <end position="375"/>
    </location>
</feature>
<feature type="region of interest" description="Disordered" evidence="1">
    <location>
        <begin position="588"/>
        <end position="691"/>
    </location>
</feature>
<feature type="transmembrane region" description="Helical" evidence="2">
    <location>
        <begin position="260"/>
        <end position="280"/>
    </location>
</feature>
<dbReference type="Pfam" id="PF23317">
    <property type="entry name" value="YVC1_C"/>
    <property type="match status" value="1"/>
</dbReference>
<feature type="transmembrane region" description="Helical" evidence="2">
    <location>
        <begin position="448"/>
        <end position="469"/>
    </location>
</feature>
<name>A0ABR4EIB0_9PEZI</name>
<keyword evidence="2" id="KW-1133">Transmembrane helix</keyword>
<proteinExistence type="predicted"/>
<sequence>MASNLTLLRNETPLPDVPTIKDDDTFAEISKKLALYIIEAVDSPLSWEDLRSSKHLQPLQPLIDYLATECHHNAIIAALVALKGHFKALENDDDCGVNESRGFASELVAWQFVLTLSKQDALEYLLFELRDDDDDDDDEDDDEENALLTRRGRPAHTNGRVSHLINGHRDSNGNANGDANKPNNGEGFAEPFMNLNTLEIAAVSGAKKFLSQRAIQDIVDGIWYGKIVFWNRLKINAIKKPRFHHKRTEDYWCRLRVPRYMKIFEIGFFLCFLGLFYIVCLERVKEYVTFWECLFYVFTLGFVFDELDDFIESGIYFYSTDIWSMWDIGIALIGVAFFVLRMIGLSTGSDRTLEWAFNILALHSLLLTPRIFSLVSLSPYYGSLLPCLKEMGKQFIRFLGFTLIIYLGFFTTFIMLAMGHYPLDSLSITILKCFFGAGVQGFDIAQKVSPYLGLPVMVIFVCLTNQLLITSMMAHISNSLRQVLDSSREEYLFVYSVYVLEAVTSDKMTYFQAPFNLIPVVLLRPLLFVVPDTTASQIRIMLLKVTHAPFLGAIWVFEHWEVLALRREEEERAVMGLDLDVTDNATSTTASTNQTQYLRSKTNTSSSSKKHSLTKTGKVKIPAALLAQASKRPTKKVGASQDTNGRVKPTTTTLTGTNGTVVAAPPPPAPPGPAPEAPNAVPEATSGQPSQTLGAADVVEMMRMLKELSVQVEEVRSALVKHDNGPSE</sequence>